<dbReference type="SUPFAM" id="SSF54171">
    <property type="entry name" value="DNA-binding domain"/>
    <property type="match status" value="1"/>
</dbReference>
<dbReference type="GO" id="GO:0005634">
    <property type="term" value="C:nucleus"/>
    <property type="evidence" value="ECO:0007669"/>
    <property type="project" value="UniProtKB-SubCell"/>
</dbReference>
<protein>
    <submittedName>
        <fullName evidence="11">AP2/ERF domain</fullName>
    </submittedName>
</protein>
<dbReference type="OMA" id="IQAQFMF"/>
<dbReference type="PANTHER" id="PTHR31657">
    <property type="entry name" value="ETHYLENE-RESPONSIVE TRANSCRIPTION FACTOR ERF061"/>
    <property type="match status" value="1"/>
</dbReference>
<comment type="subcellular location">
    <subcellularLocation>
        <location evidence="1">Nucleus</location>
    </subcellularLocation>
</comment>
<evidence type="ECO:0000256" key="3">
    <source>
        <dbReference type="ARBA" id="ARBA00023015"/>
    </source>
</evidence>
<dbReference type="Pfam" id="PF00847">
    <property type="entry name" value="AP2"/>
    <property type="match status" value="1"/>
</dbReference>
<keyword evidence="3" id="KW-0805">Transcription regulation</keyword>
<dbReference type="FunCoup" id="A0A200PSN0">
    <property type="interactions" value="1410"/>
</dbReference>
<evidence type="ECO:0000256" key="5">
    <source>
        <dbReference type="ARBA" id="ARBA00023159"/>
    </source>
</evidence>
<keyword evidence="5" id="KW-0010">Activator</keyword>
<dbReference type="OrthoDB" id="663856at2759"/>
<dbReference type="InParanoid" id="A0A200PSN0"/>
<evidence type="ECO:0000256" key="7">
    <source>
        <dbReference type="ARBA" id="ARBA00023242"/>
    </source>
</evidence>
<keyword evidence="2" id="KW-0936">Ethylene signaling pathway</keyword>
<dbReference type="Gene3D" id="3.30.730.10">
    <property type="entry name" value="AP2/ERF domain"/>
    <property type="match status" value="1"/>
</dbReference>
<reference evidence="11 12" key="1">
    <citation type="journal article" date="2017" name="Mol. Plant">
        <title>The Genome of Medicinal Plant Macleaya cordata Provides New Insights into Benzylisoquinoline Alkaloids Metabolism.</title>
        <authorList>
            <person name="Liu X."/>
            <person name="Liu Y."/>
            <person name="Huang P."/>
            <person name="Ma Y."/>
            <person name="Qing Z."/>
            <person name="Tang Q."/>
            <person name="Cao H."/>
            <person name="Cheng P."/>
            <person name="Zheng Y."/>
            <person name="Yuan Z."/>
            <person name="Zhou Y."/>
            <person name="Liu J."/>
            <person name="Tang Z."/>
            <person name="Zhuo Y."/>
            <person name="Zhang Y."/>
            <person name="Yu L."/>
            <person name="Huang J."/>
            <person name="Yang P."/>
            <person name="Peng Q."/>
            <person name="Zhang J."/>
            <person name="Jiang W."/>
            <person name="Zhang Z."/>
            <person name="Lin K."/>
            <person name="Ro D.K."/>
            <person name="Chen X."/>
            <person name="Xiong X."/>
            <person name="Shang Y."/>
            <person name="Huang S."/>
            <person name="Zeng J."/>
        </authorList>
    </citation>
    <scope>NUCLEOTIDE SEQUENCE [LARGE SCALE GENOMIC DNA]</scope>
    <source>
        <strain evidence="12">cv. BLH2017</strain>
        <tissue evidence="11">Root</tissue>
    </source>
</reference>
<dbReference type="SMART" id="SM00380">
    <property type="entry name" value="AP2"/>
    <property type="match status" value="1"/>
</dbReference>
<evidence type="ECO:0000256" key="6">
    <source>
        <dbReference type="ARBA" id="ARBA00023163"/>
    </source>
</evidence>
<feature type="region of interest" description="Disordered" evidence="9">
    <location>
        <begin position="1"/>
        <end position="21"/>
    </location>
</feature>
<keyword evidence="6" id="KW-0804">Transcription</keyword>
<dbReference type="InterPro" id="IPR051758">
    <property type="entry name" value="ERF/AP2-like"/>
</dbReference>
<evidence type="ECO:0000313" key="11">
    <source>
        <dbReference type="EMBL" id="OVA01214.1"/>
    </source>
</evidence>
<proteinExistence type="inferred from homology"/>
<dbReference type="FunFam" id="3.30.730.10:FF:000001">
    <property type="entry name" value="Ethylene-responsive transcription factor 2"/>
    <property type="match status" value="1"/>
</dbReference>
<dbReference type="EMBL" id="MVGT01004153">
    <property type="protein sequence ID" value="OVA01214.1"/>
    <property type="molecule type" value="Genomic_DNA"/>
</dbReference>
<dbReference type="InterPro" id="IPR001471">
    <property type="entry name" value="AP2/ERF_dom"/>
</dbReference>
<dbReference type="STRING" id="56857.A0A200PSN0"/>
<keyword evidence="7" id="KW-0539">Nucleus</keyword>
<accession>A0A200PSN0</accession>
<evidence type="ECO:0000256" key="4">
    <source>
        <dbReference type="ARBA" id="ARBA00023125"/>
    </source>
</evidence>
<evidence type="ECO:0000256" key="2">
    <source>
        <dbReference type="ARBA" id="ARBA00022745"/>
    </source>
</evidence>
<dbReference type="InterPro" id="IPR016177">
    <property type="entry name" value="DNA-bd_dom_sf"/>
</dbReference>
<dbReference type="PRINTS" id="PR00367">
    <property type="entry name" value="ETHRSPELEMNT"/>
</dbReference>
<feature type="region of interest" description="Disordered" evidence="9">
    <location>
        <begin position="288"/>
        <end position="314"/>
    </location>
</feature>
<dbReference type="GO" id="GO:0003700">
    <property type="term" value="F:DNA-binding transcription factor activity"/>
    <property type="evidence" value="ECO:0007669"/>
    <property type="project" value="InterPro"/>
</dbReference>
<evidence type="ECO:0000256" key="8">
    <source>
        <dbReference type="ARBA" id="ARBA00024343"/>
    </source>
</evidence>
<keyword evidence="12" id="KW-1185">Reference proteome</keyword>
<gene>
    <name evidence="11" type="ORF">BVC80_1649g8</name>
</gene>
<dbReference type="Proteomes" id="UP000195402">
    <property type="component" value="Unassembled WGS sequence"/>
</dbReference>
<dbReference type="InterPro" id="IPR036955">
    <property type="entry name" value="AP2/ERF_dom_sf"/>
</dbReference>
<comment type="caution">
    <text evidence="11">The sequence shown here is derived from an EMBL/GenBank/DDBJ whole genome shotgun (WGS) entry which is preliminary data.</text>
</comment>
<evidence type="ECO:0000313" key="12">
    <source>
        <dbReference type="Proteomes" id="UP000195402"/>
    </source>
</evidence>
<evidence type="ECO:0000256" key="1">
    <source>
        <dbReference type="ARBA" id="ARBA00004123"/>
    </source>
</evidence>
<organism evidence="11 12">
    <name type="scientific">Macleaya cordata</name>
    <name type="common">Five-seeded plume-poppy</name>
    <name type="synonym">Bocconia cordata</name>
    <dbReference type="NCBI Taxonomy" id="56857"/>
    <lineage>
        <taxon>Eukaryota</taxon>
        <taxon>Viridiplantae</taxon>
        <taxon>Streptophyta</taxon>
        <taxon>Embryophyta</taxon>
        <taxon>Tracheophyta</taxon>
        <taxon>Spermatophyta</taxon>
        <taxon>Magnoliopsida</taxon>
        <taxon>Ranunculales</taxon>
        <taxon>Papaveraceae</taxon>
        <taxon>Papaveroideae</taxon>
        <taxon>Macleaya</taxon>
    </lineage>
</organism>
<dbReference type="GO" id="GO:0009873">
    <property type="term" value="P:ethylene-activated signaling pathway"/>
    <property type="evidence" value="ECO:0007669"/>
    <property type="project" value="UniProtKB-KW"/>
</dbReference>
<evidence type="ECO:0000259" key="10">
    <source>
        <dbReference type="PROSITE" id="PS51032"/>
    </source>
</evidence>
<dbReference type="CDD" id="cd00018">
    <property type="entry name" value="AP2"/>
    <property type="match status" value="1"/>
</dbReference>
<keyword evidence="4" id="KW-0238">DNA-binding</keyword>
<evidence type="ECO:0000256" key="9">
    <source>
        <dbReference type="SAM" id="MobiDB-lite"/>
    </source>
</evidence>
<dbReference type="GO" id="GO:0000976">
    <property type="term" value="F:transcription cis-regulatory region binding"/>
    <property type="evidence" value="ECO:0007669"/>
    <property type="project" value="UniProtKB-ARBA"/>
</dbReference>
<dbReference type="AlphaFoldDB" id="A0A200PSN0"/>
<feature type="domain" description="AP2/ERF" evidence="10">
    <location>
        <begin position="135"/>
        <end position="192"/>
    </location>
</feature>
<sequence length="349" mass="38658">MAAATDIYGSSRPVLDQPPPPLQSPDFCYPEFCSTSTTQMFSQGFSSYDQLGVEQSGSIGLNHLNLAQIHQIQTQIHFQQQQQQMSAMAMATEASISNQKLRYSQQQQSSTLNFLSPKSIPMKQVGSPPSKPTKLYRGVRQRHWGKWVAEIRLPRNRTRLWLGTFDTAEEAAMAYDKAAYKLRGDFARLNFPHLRHQNDADVEGKFGDQKPPLPSSVDAKLQAICQSLGTTSQKQGKSVKSVAVSGKKKTISGLSQADQPQSAMFVENQLKAEMGFLGSSFSEDYKVESSSSPPLMMSESSDDASASAGSSPESCIEFPDFTETAWNESESLMLQKYPSYEFDWEAILS</sequence>
<name>A0A200PSN0_MACCD</name>
<dbReference type="PANTHER" id="PTHR31657:SF73">
    <property type="entry name" value="OS02G0752800 PROTEIN"/>
    <property type="match status" value="1"/>
</dbReference>
<comment type="similarity">
    <text evidence="8">Belongs to the AP2/ERF transcription factor family. ERF subfamily.</text>
</comment>
<dbReference type="PROSITE" id="PS51032">
    <property type="entry name" value="AP2_ERF"/>
    <property type="match status" value="1"/>
</dbReference>